<dbReference type="PANTHER" id="PTHR33573:SF57">
    <property type="entry name" value="CASP-LIKE PROTEIN 4B1"/>
    <property type="match status" value="1"/>
</dbReference>
<feature type="transmembrane region" description="Helical" evidence="8">
    <location>
        <begin position="61"/>
        <end position="80"/>
    </location>
</feature>
<keyword evidence="5 8" id="KW-0812">Transmembrane</keyword>
<dbReference type="GO" id="GO:0005886">
    <property type="term" value="C:plasma membrane"/>
    <property type="evidence" value="ECO:0007669"/>
    <property type="project" value="UniProtKB-SubCell"/>
</dbReference>
<gene>
    <name evidence="10" type="ORF">Lalb_Chr01g0023441</name>
</gene>
<dbReference type="AlphaFoldDB" id="A0A6A4R5T6"/>
<evidence type="ECO:0000256" key="8">
    <source>
        <dbReference type="RuleBase" id="RU361233"/>
    </source>
</evidence>
<dbReference type="OrthoDB" id="1924823at2759"/>
<evidence type="ECO:0000256" key="1">
    <source>
        <dbReference type="ARBA" id="ARBA00004651"/>
    </source>
</evidence>
<name>A0A6A4R5T6_LUPAL</name>
<comment type="caution">
    <text evidence="10">The sequence shown here is derived from an EMBL/GenBank/DDBJ whole genome shotgun (WGS) entry which is preliminary data.</text>
</comment>
<sequence length="157" mass="17603">MSNLDDSNSSPKIHVETPPTAYASVSQNVDQQTPATGGTGGGVTGILQRWKRDDLLKKGSLGLRGAALVFSLISFIAMATNKHGDWREFDHYEEYRYLVAIAILSILYTAVQVFRQVQEFYKGKLLIKPRMGAIIDFVGDQVWHLFSLITIILYFSF</sequence>
<dbReference type="PANTHER" id="PTHR33573">
    <property type="entry name" value="CASP-LIKE PROTEIN 4A4"/>
    <property type="match status" value="1"/>
</dbReference>
<feature type="domain" description="Casparian strip membrane protein" evidence="9">
    <location>
        <begin position="56"/>
        <end position="143"/>
    </location>
</feature>
<comment type="similarity">
    <text evidence="2 8">Belongs to the Casparian strip membrane proteins (CASP) family.</text>
</comment>
<dbReference type="EMBL" id="WOCE01000001">
    <property type="protein sequence ID" value="KAE9622268.1"/>
    <property type="molecule type" value="Genomic_DNA"/>
</dbReference>
<evidence type="ECO:0000256" key="2">
    <source>
        <dbReference type="ARBA" id="ARBA00007651"/>
    </source>
</evidence>
<feature type="transmembrane region" description="Helical" evidence="8">
    <location>
        <begin position="134"/>
        <end position="155"/>
    </location>
</feature>
<evidence type="ECO:0000313" key="10">
    <source>
        <dbReference type="EMBL" id="KAE9622268.1"/>
    </source>
</evidence>
<comment type="caution">
    <text evidence="8">Lacks conserved residue(s) required for the propagation of feature annotation.</text>
</comment>
<keyword evidence="11" id="KW-1185">Reference proteome</keyword>
<comment type="subunit">
    <text evidence="3 8">Homodimer and heterodimers.</text>
</comment>
<evidence type="ECO:0000256" key="3">
    <source>
        <dbReference type="ARBA" id="ARBA00011489"/>
    </source>
</evidence>
<reference evidence="11" key="1">
    <citation type="journal article" date="2020" name="Nat. Commun.">
        <title>Genome sequence of the cluster root forming white lupin.</title>
        <authorList>
            <person name="Hufnagel B."/>
            <person name="Marques A."/>
            <person name="Soriano A."/>
            <person name="Marques L."/>
            <person name="Divol F."/>
            <person name="Doumas P."/>
            <person name="Sallet E."/>
            <person name="Mancinotti D."/>
            <person name="Carrere S."/>
            <person name="Marande W."/>
            <person name="Arribat S."/>
            <person name="Keller J."/>
            <person name="Huneau C."/>
            <person name="Blein T."/>
            <person name="Aime D."/>
            <person name="Laguerre M."/>
            <person name="Taylor J."/>
            <person name="Schubert V."/>
            <person name="Nelson M."/>
            <person name="Geu-Flores F."/>
            <person name="Crespi M."/>
            <person name="Gallardo-Guerrero K."/>
            <person name="Delaux P.-M."/>
            <person name="Salse J."/>
            <person name="Berges H."/>
            <person name="Guyot R."/>
            <person name="Gouzy J."/>
            <person name="Peret B."/>
        </authorList>
    </citation>
    <scope>NUCLEOTIDE SEQUENCE [LARGE SCALE GENOMIC DNA]</scope>
    <source>
        <strain evidence="11">cv. Amiga</strain>
    </source>
</reference>
<keyword evidence="4 8" id="KW-1003">Cell membrane</keyword>
<keyword evidence="7 8" id="KW-0472">Membrane</keyword>
<comment type="subcellular location">
    <subcellularLocation>
        <location evidence="1 8">Cell membrane</location>
        <topology evidence="1 8">Multi-pass membrane protein</topology>
    </subcellularLocation>
</comment>
<evidence type="ECO:0000256" key="7">
    <source>
        <dbReference type="ARBA" id="ARBA00023136"/>
    </source>
</evidence>
<organism evidence="10 11">
    <name type="scientific">Lupinus albus</name>
    <name type="common">White lupine</name>
    <name type="synonym">Lupinus termis</name>
    <dbReference type="NCBI Taxonomy" id="3870"/>
    <lineage>
        <taxon>Eukaryota</taxon>
        <taxon>Viridiplantae</taxon>
        <taxon>Streptophyta</taxon>
        <taxon>Embryophyta</taxon>
        <taxon>Tracheophyta</taxon>
        <taxon>Spermatophyta</taxon>
        <taxon>Magnoliopsida</taxon>
        <taxon>eudicotyledons</taxon>
        <taxon>Gunneridae</taxon>
        <taxon>Pentapetalae</taxon>
        <taxon>rosids</taxon>
        <taxon>fabids</taxon>
        <taxon>Fabales</taxon>
        <taxon>Fabaceae</taxon>
        <taxon>Papilionoideae</taxon>
        <taxon>50 kb inversion clade</taxon>
        <taxon>genistoids sensu lato</taxon>
        <taxon>core genistoids</taxon>
        <taxon>Genisteae</taxon>
        <taxon>Lupinus</taxon>
    </lineage>
</organism>
<evidence type="ECO:0000259" key="9">
    <source>
        <dbReference type="Pfam" id="PF04535"/>
    </source>
</evidence>
<dbReference type="Pfam" id="PF04535">
    <property type="entry name" value="CASP_dom"/>
    <property type="match status" value="1"/>
</dbReference>
<feature type="transmembrane region" description="Helical" evidence="8">
    <location>
        <begin position="95"/>
        <end position="114"/>
    </location>
</feature>
<protein>
    <recommendedName>
        <fullName evidence="8">CASP-like protein</fullName>
    </recommendedName>
</protein>
<evidence type="ECO:0000313" key="11">
    <source>
        <dbReference type="Proteomes" id="UP000447434"/>
    </source>
</evidence>
<proteinExistence type="inferred from homology"/>
<dbReference type="InterPro" id="IPR006702">
    <property type="entry name" value="CASP_dom"/>
</dbReference>
<accession>A0A6A4R5T6</accession>
<evidence type="ECO:0000256" key="6">
    <source>
        <dbReference type="ARBA" id="ARBA00022989"/>
    </source>
</evidence>
<dbReference type="Proteomes" id="UP000447434">
    <property type="component" value="Chromosome 1"/>
</dbReference>
<keyword evidence="6 8" id="KW-1133">Transmembrane helix</keyword>
<evidence type="ECO:0000256" key="5">
    <source>
        <dbReference type="ARBA" id="ARBA00022692"/>
    </source>
</evidence>
<evidence type="ECO:0000256" key="4">
    <source>
        <dbReference type="ARBA" id="ARBA00022475"/>
    </source>
</evidence>